<accession>A0ABW1JDV7</accession>
<comment type="caution">
    <text evidence="1">The sequence shown here is derived from an EMBL/GenBank/DDBJ whole genome shotgun (WGS) entry which is preliminary data.</text>
</comment>
<keyword evidence="2" id="KW-1185">Reference proteome</keyword>
<reference evidence="2" key="1">
    <citation type="journal article" date="2019" name="Int. J. Syst. Evol. Microbiol.">
        <title>The Global Catalogue of Microorganisms (GCM) 10K type strain sequencing project: providing services to taxonomists for standard genome sequencing and annotation.</title>
        <authorList>
            <consortium name="The Broad Institute Genomics Platform"/>
            <consortium name="The Broad Institute Genome Sequencing Center for Infectious Disease"/>
            <person name="Wu L."/>
            <person name="Ma J."/>
        </authorList>
    </citation>
    <scope>NUCLEOTIDE SEQUENCE [LARGE SCALE GENOMIC DNA]</scope>
    <source>
        <strain evidence="2">KACC 14249</strain>
    </source>
</reference>
<dbReference type="RefSeq" id="WP_345716326.1">
    <property type="nucleotide sequence ID" value="NZ_BAABFP010000004.1"/>
</dbReference>
<organism evidence="1 2">
    <name type="scientific">Angustibacter luteus</name>
    <dbReference type="NCBI Taxonomy" id="658456"/>
    <lineage>
        <taxon>Bacteria</taxon>
        <taxon>Bacillati</taxon>
        <taxon>Actinomycetota</taxon>
        <taxon>Actinomycetes</taxon>
        <taxon>Kineosporiales</taxon>
        <taxon>Kineosporiaceae</taxon>
    </lineage>
</organism>
<evidence type="ECO:0000313" key="2">
    <source>
        <dbReference type="Proteomes" id="UP001596189"/>
    </source>
</evidence>
<protein>
    <submittedName>
        <fullName evidence="1">Uncharacterized protein</fullName>
    </submittedName>
</protein>
<evidence type="ECO:0000313" key="1">
    <source>
        <dbReference type="EMBL" id="MFC6007532.1"/>
    </source>
</evidence>
<proteinExistence type="predicted"/>
<sequence>MAWFGRRRGSDEPTLEQLRRWHLLLLPTTVDVGQVDRLIRNRYPDARIADTRRARLGRHAAISGPHELEDDELRAVQVPAGWRTAYALEVEAEPDPDAFEDIGDPVLRAWWMRAFPRGKPFRDEGDAVDLALALARRLGGAVRAAGSGVLLEPDHDRLLDLTVWSGYWLGPDRLLELLGPVLPGAEVNLAVHGRHEAPHHDTPWSVDPLDPLGADLEHALGEPDHEIIDEVARQHDARALAGGVVLDGYALTAHGSLVVEVIQEDAVPIWVRERVSGQLLDATNPVVTYAVRWVTHDPHVLESEDPPYAVRLERERLRPQMRAAALSIAEASAGVVSDSAGFEVDRYSL</sequence>
<dbReference type="EMBL" id="JBHSRD010000003">
    <property type="protein sequence ID" value="MFC6007532.1"/>
    <property type="molecule type" value="Genomic_DNA"/>
</dbReference>
<dbReference type="Proteomes" id="UP001596189">
    <property type="component" value="Unassembled WGS sequence"/>
</dbReference>
<gene>
    <name evidence="1" type="ORF">ACFQDO_10370</name>
</gene>
<name>A0ABW1JDV7_9ACTN</name>